<dbReference type="AlphaFoldDB" id="A0A0F4LSG9"/>
<feature type="active site" evidence="7">
    <location>
        <position position="52"/>
    </location>
</feature>
<evidence type="ECO:0000256" key="8">
    <source>
        <dbReference type="RuleBase" id="RU362042"/>
    </source>
</evidence>
<keyword evidence="6 8" id="KW-0378">Hydrolase</keyword>
<keyword evidence="5 8" id="KW-0645">Protease</keyword>
<dbReference type="Proteomes" id="UP000033558">
    <property type="component" value="Unassembled WGS sequence"/>
</dbReference>
<accession>A0A0F4LSG9</accession>
<evidence type="ECO:0000256" key="5">
    <source>
        <dbReference type="ARBA" id="ARBA00022670"/>
    </source>
</evidence>
<evidence type="ECO:0000256" key="2">
    <source>
        <dbReference type="ARBA" id="ARBA00004401"/>
    </source>
</evidence>
<evidence type="ECO:0000259" key="9">
    <source>
        <dbReference type="Pfam" id="PF10502"/>
    </source>
</evidence>
<dbReference type="GO" id="GO:0005886">
    <property type="term" value="C:plasma membrane"/>
    <property type="evidence" value="ECO:0007669"/>
    <property type="project" value="UniProtKB-SubCell"/>
</dbReference>
<dbReference type="PRINTS" id="PR00727">
    <property type="entry name" value="LEADERPTASE"/>
</dbReference>
<dbReference type="Gene3D" id="2.10.109.10">
    <property type="entry name" value="Umud Fragment, subunit A"/>
    <property type="match status" value="1"/>
</dbReference>
<comment type="similarity">
    <text evidence="3 8">Belongs to the peptidase S26 family.</text>
</comment>
<dbReference type="EMBL" id="JXJQ01000008">
    <property type="protein sequence ID" value="KJY61757.1"/>
    <property type="molecule type" value="Genomic_DNA"/>
</dbReference>
<dbReference type="InterPro" id="IPR036286">
    <property type="entry name" value="LexA/Signal_pep-like_sf"/>
</dbReference>
<name>A0A0F4LSG9_9LACO</name>
<dbReference type="SUPFAM" id="SSF51306">
    <property type="entry name" value="LexA/Signal peptidase"/>
    <property type="match status" value="1"/>
</dbReference>
<dbReference type="InterPro" id="IPR019756">
    <property type="entry name" value="Pept_S26A_signal_pept_1_Ser-AS"/>
</dbReference>
<dbReference type="PANTHER" id="PTHR43390">
    <property type="entry name" value="SIGNAL PEPTIDASE I"/>
    <property type="match status" value="1"/>
</dbReference>
<gene>
    <name evidence="10" type="ORF">JG30_08090</name>
</gene>
<evidence type="ECO:0000256" key="1">
    <source>
        <dbReference type="ARBA" id="ARBA00000677"/>
    </source>
</evidence>
<evidence type="ECO:0000313" key="10">
    <source>
        <dbReference type="EMBL" id="KJY61757.1"/>
    </source>
</evidence>
<evidence type="ECO:0000256" key="7">
    <source>
        <dbReference type="PIRSR" id="PIRSR600223-1"/>
    </source>
</evidence>
<keyword evidence="8" id="KW-1133">Transmembrane helix</keyword>
<dbReference type="InterPro" id="IPR019533">
    <property type="entry name" value="Peptidase_S26"/>
</dbReference>
<dbReference type="OrthoDB" id="9802919at2"/>
<comment type="caution">
    <text evidence="10">The sequence shown here is derived from an EMBL/GenBank/DDBJ whole genome shotgun (WGS) entry which is preliminary data.</text>
</comment>
<dbReference type="PATRIC" id="fig|1218492.5.peg.947"/>
<dbReference type="GO" id="GO:0006465">
    <property type="term" value="P:signal peptide processing"/>
    <property type="evidence" value="ECO:0007669"/>
    <property type="project" value="InterPro"/>
</dbReference>
<protein>
    <recommendedName>
        <fullName evidence="4 8">Signal peptidase I</fullName>
        <ecNumber evidence="4 8">3.4.21.89</ecNumber>
    </recommendedName>
</protein>
<comment type="catalytic activity">
    <reaction evidence="1 8">
        <text>Cleavage of hydrophobic, N-terminal signal or leader sequences from secreted and periplasmic proteins.</text>
        <dbReference type="EC" id="3.4.21.89"/>
    </reaction>
</comment>
<dbReference type="RefSeq" id="WP_046316394.1">
    <property type="nucleotide sequence ID" value="NZ_JBHSZT010000001.1"/>
</dbReference>
<dbReference type="PROSITE" id="PS00501">
    <property type="entry name" value="SPASE_I_1"/>
    <property type="match status" value="1"/>
</dbReference>
<dbReference type="PROSITE" id="PS00761">
    <property type="entry name" value="SPASE_I_3"/>
    <property type="match status" value="1"/>
</dbReference>
<dbReference type="CDD" id="cd06530">
    <property type="entry name" value="S26_SPase_I"/>
    <property type="match status" value="1"/>
</dbReference>
<dbReference type="PANTHER" id="PTHR43390:SF1">
    <property type="entry name" value="CHLOROPLAST PROCESSING PEPTIDASE"/>
    <property type="match status" value="1"/>
</dbReference>
<dbReference type="STRING" id="1218492.JG30_08090"/>
<sequence>MSKNKTPSSVNSPVRDGFIWILQTALMLVVLWGIMWLLNRYVIDNTLVQGTSMQPTFEDQDRAIAWRHSKIKTGDVVVIDAPDQPGSFYIKRVIATPKQKIVAKNNQIYINGKKLNQKFLQPGSKLVDDGSNGVYGTNYTDTNDFSLKSLAKTSNYRAIYSQKQLQAMKRTNQVPNGTYFVMGDHRSVSKDSRYIGCIPRNKIEGVVKFRYWPLTQMKVF</sequence>
<dbReference type="GO" id="GO:0004252">
    <property type="term" value="F:serine-type endopeptidase activity"/>
    <property type="evidence" value="ECO:0007669"/>
    <property type="project" value="InterPro"/>
</dbReference>
<keyword evidence="11" id="KW-1185">Reference proteome</keyword>
<feature type="domain" description="Peptidase S26" evidence="9">
    <location>
        <begin position="23"/>
        <end position="212"/>
    </location>
</feature>
<evidence type="ECO:0000256" key="4">
    <source>
        <dbReference type="ARBA" id="ARBA00013208"/>
    </source>
</evidence>
<organism evidence="10 11">
    <name type="scientific">Bombilactobacillus mellifer</name>
    <dbReference type="NCBI Taxonomy" id="1218492"/>
    <lineage>
        <taxon>Bacteria</taxon>
        <taxon>Bacillati</taxon>
        <taxon>Bacillota</taxon>
        <taxon>Bacilli</taxon>
        <taxon>Lactobacillales</taxon>
        <taxon>Lactobacillaceae</taxon>
        <taxon>Bombilactobacillus</taxon>
    </lineage>
</organism>
<dbReference type="Pfam" id="PF10502">
    <property type="entry name" value="Peptidase_S26"/>
    <property type="match status" value="1"/>
</dbReference>
<proteinExistence type="inferred from homology"/>
<evidence type="ECO:0000256" key="6">
    <source>
        <dbReference type="ARBA" id="ARBA00022801"/>
    </source>
</evidence>
<dbReference type="GO" id="GO:0009003">
    <property type="term" value="F:signal peptidase activity"/>
    <property type="evidence" value="ECO:0007669"/>
    <property type="project" value="UniProtKB-EC"/>
</dbReference>
<feature type="active site" evidence="7">
    <location>
        <position position="91"/>
    </location>
</feature>
<dbReference type="InterPro" id="IPR019758">
    <property type="entry name" value="Pept_S26A_signal_pept_1_CS"/>
</dbReference>
<comment type="subcellular location">
    <subcellularLocation>
        <location evidence="2">Cell membrane</location>
        <topology evidence="2">Single-pass type II membrane protein</topology>
    </subcellularLocation>
    <subcellularLocation>
        <location evidence="8">Membrane</location>
        <topology evidence="8">Single-pass type II membrane protein</topology>
    </subcellularLocation>
</comment>
<keyword evidence="8" id="KW-0472">Membrane</keyword>
<feature type="transmembrane region" description="Helical" evidence="8">
    <location>
        <begin position="20"/>
        <end position="38"/>
    </location>
</feature>
<reference evidence="10 11" key="1">
    <citation type="submission" date="2015-01" db="EMBL/GenBank/DDBJ databases">
        <title>Comparative genomics of the lactic acid bacteria isolated from the honey bee gut.</title>
        <authorList>
            <person name="Ellegaard K.M."/>
            <person name="Tamarit D."/>
            <person name="Javelind E."/>
            <person name="Olofsson T."/>
            <person name="Andersson S.G."/>
            <person name="Vasquez A."/>
        </authorList>
    </citation>
    <scope>NUCLEOTIDE SEQUENCE [LARGE SCALE GENOMIC DNA]</scope>
    <source>
        <strain evidence="10 11">Bin4</strain>
    </source>
</reference>
<evidence type="ECO:0000313" key="11">
    <source>
        <dbReference type="Proteomes" id="UP000033558"/>
    </source>
</evidence>
<evidence type="ECO:0000256" key="3">
    <source>
        <dbReference type="ARBA" id="ARBA00009370"/>
    </source>
</evidence>
<dbReference type="EC" id="3.4.21.89" evidence="4 8"/>
<dbReference type="HOGENOM" id="CLU_028723_5_0_9"/>
<keyword evidence="8" id="KW-0812">Transmembrane</keyword>
<dbReference type="NCBIfam" id="TIGR02227">
    <property type="entry name" value="sigpep_I_bact"/>
    <property type="match status" value="1"/>
</dbReference>
<dbReference type="InterPro" id="IPR000223">
    <property type="entry name" value="Pept_S26A_signal_pept_1"/>
</dbReference>